<evidence type="ECO:0000256" key="1">
    <source>
        <dbReference type="ARBA" id="ARBA00004141"/>
    </source>
</evidence>
<gene>
    <name evidence="12" type="primary">lysX</name>
    <name evidence="12" type="ORF">L8U58_01830</name>
</gene>
<feature type="transmembrane region" description="Helical" evidence="10">
    <location>
        <begin position="128"/>
        <end position="149"/>
    </location>
</feature>
<dbReference type="Proteomes" id="UP001146505">
    <property type="component" value="Unassembled WGS sequence"/>
</dbReference>
<dbReference type="GO" id="GO:0000049">
    <property type="term" value="F:tRNA binding"/>
    <property type="evidence" value="ECO:0007669"/>
    <property type="project" value="TreeGrafter"/>
</dbReference>
<organism evidence="12 13">
    <name type="scientific">Corynebacterium macclintockiae</name>
    <dbReference type="NCBI Taxonomy" id="2913501"/>
    <lineage>
        <taxon>Bacteria</taxon>
        <taxon>Bacillati</taxon>
        <taxon>Actinomycetota</taxon>
        <taxon>Actinomycetes</taxon>
        <taxon>Mycobacteriales</taxon>
        <taxon>Corynebacteriaceae</taxon>
        <taxon>Corynebacterium</taxon>
    </lineage>
</organism>
<dbReference type="EC" id="2.3.2.3" evidence="12"/>
<evidence type="ECO:0000313" key="13">
    <source>
        <dbReference type="Proteomes" id="UP001146505"/>
    </source>
</evidence>
<dbReference type="PANTHER" id="PTHR42918">
    <property type="entry name" value="LYSYL-TRNA SYNTHETASE"/>
    <property type="match status" value="1"/>
</dbReference>
<reference evidence="12" key="1">
    <citation type="submission" date="2022-02" db="EMBL/GenBank/DDBJ databases">
        <title>Corynebacterium sp. from urogenital microbiome.</title>
        <authorList>
            <person name="Cappelli E.A."/>
            <person name="Ribeiro T.G."/>
            <person name="Peixe L."/>
        </authorList>
    </citation>
    <scope>NUCLEOTIDE SEQUENCE</scope>
    <source>
        <strain evidence="12">C9Ua_112</strain>
    </source>
</reference>
<keyword evidence="12" id="KW-0012">Acyltransferase</keyword>
<dbReference type="InterPro" id="IPR006195">
    <property type="entry name" value="aa-tRNA-synth_II"/>
</dbReference>
<keyword evidence="6" id="KW-0460">Magnesium</keyword>
<dbReference type="SUPFAM" id="SSF55681">
    <property type="entry name" value="Class II aaRS and biotin synthetases"/>
    <property type="match status" value="1"/>
</dbReference>
<dbReference type="GeneID" id="301812266"/>
<dbReference type="InterPro" id="IPR044136">
    <property type="entry name" value="Lys-tRNA-ligase_II_N"/>
</dbReference>
<dbReference type="GO" id="GO:0050071">
    <property type="term" value="F:phosphatidylglycerol lysyltransferase activity"/>
    <property type="evidence" value="ECO:0007669"/>
    <property type="project" value="UniProtKB-EC"/>
</dbReference>
<dbReference type="AlphaFoldDB" id="A0A9X3M666"/>
<dbReference type="NCBIfam" id="NF002821">
    <property type="entry name" value="PRK02983.1"/>
    <property type="match status" value="1"/>
</dbReference>
<dbReference type="InterPro" id="IPR004365">
    <property type="entry name" value="NA-bd_OB_tRNA"/>
</dbReference>
<keyword evidence="9" id="KW-0030">Aminoacyl-tRNA synthetase</keyword>
<dbReference type="GO" id="GO:0016020">
    <property type="term" value="C:membrane"/>
    <property type="evidence" value="ECO:0007669"/>
    <property type="project" value="UniProtKB-SubCell"/>
</dbReference>
<evidence type="ECO:0000313" key="12">
    <source>
        <dbReference type="EMBL" id="MCZ9304283.1"/>
    </source>
</evidence>
<keyword evidence="7 10" id="KW-1133">Transmembrane helix</keyword>
<evidence type="ECO:0000256" key="4">
    <source>
        <dbReference type="ARBA" id="ARBA00022741"/>
    </source>
</evidence>
<dbReference type="GO" id="GO:0004824">
    <property type="term" value="F:lysine-tRNA ligase activity"/>
    <property type="evidence" value="ECO:0007669"/>
    <property type="project" value="UniProtKB-EC"/>
</dbReference>
<evidence type="ECO:0000256" key="3">
    <source>
        <dbReference type="ARBA" id="ARBA00022692"/>
    </source>
</evidence>
<dbReference type="Gene3D" id="2.40.50.140">
    <property type="entry name" value="Nucleic acid-binding proteins"/>
    <property type="match status" value="1"/>
</dbReference>
<keyword evidence="5" id="KW-0067">ATP-binding</keyword>
<feature type="transmembrane region" description="Helical" evidence="10">
    <location>
        <begin position="161"/>
        <end position="188"/>
    </location>
</feature>
<dbReference type="InterPro" id="IPR012340">
    <property type="entry name" value="NA-bd_OB-fold"/>
</dbReference>
<dbReference type="SUPFAM" id="SSF50249">
    <property type="entry name" value="Nucleic acid-binding proteins"/>
    <property type="match status" value="1"/>
</dbReference>
<feature type="transmembrane region" description="Helical" evidence="10">
    <location>
        <begin position="68"/>
        <end position="91"/>
    </location>
</feature>
<dbReference type="InterPro" id="IPR031553">
    <property type="entry name" value="tRNA-synt_2_TM"/>
</dbReference>
<evidence type="ECO:0000256" key="7">
    <source>
        <dbReference type="ARBA" id="ARBA00022989"/>
    </source>
</evidence>
<evidence type="ECO:0000256" key="6">
    <source>
        <dbReference type="ARBA" id="ARBA00022842"/>
    </source>
</evidence>
<evidence type="ECO:0000256" key="10">
    <source>
        <dbReference type="SAM" id="Phobius"/>
    </source>
</evidence>
<comment type="caution">
    <text evidence="12">The sequence shown here is derived from an EMBL/GenBank/DDBJ whole genome shotgun (WGS) entry which is preliminary data.</text>
</comment>
<dbReference type="Pfam" id="PF09924">
    <property type="entry name" value="LPG_synthase_C"/>
    <property type="match status" value="1"/>
</dbReference>
<protein>
    <submittedName>
        <fullName evidence="12">Bifunctional lysylphosphatidylglycerol synthetase/lysine--tRNA ligase LysX</fullName>
        <ecNumber evidence="12">2.3.2.3</ecNumber>
        <ecNumber evidence="12">6.1.1.6</ecNumber>
    </submittedName>
</protein>
<feature type="transmembrane region" description="Helical" evidence="10">
    <location>
        <begin position="98"/>
        <end position="122"/>
    </location>
</feature>
<dbReference type="CDD" id="cd04322">
    <property type="entry name" value="LysRS_N"/>
    <property type="match status" value="1"/>
</dbReference>
<feature type="domain" description="Aminoacyl-transfer RNA synthetases class-II family profile" evidence="11">
    <location>
        <begin position="775"/>
        <end position="1089"/>
    </location>
</feature>
<dbReference type="Pfam" id="PF16995">
    <property type="entry name" value="tRNA-synt_2_TM"/>
    <property type="match status" value="1"/>
</dbReference>
<evidence type="ECO:0000256" key="9">
    <source>
        <dbReference type="ARBA" id="ARBA00023146"/>
    </source>
</evidence>
<keyword evidence="13" id="KW-1185">Reference proteome</keyword>
<proteinExistence type="predicted"/>
<evidence type="ECO:0000256" key="5">
    <source>
        <dbReference type="ARBA" id="ARBA00022840"/>
    </source>
</evidence>
<keyword evidence="2 12" id="KW-0436">Ligase</keyword>
<keyword evidence="4" id="KW-0547">Nucleotide-binding</keyword>
<keyword evidence="3 10" id="KW-0812">Transmembrane</keyword>
<accession>A0A9X3M666</accession>
<dbReference type="InterPro" id="IPR024320">
    <property type="entry name" value="LPG_synthase_C"/>
</dbReference>
<sequence>MNVDRRNLPKLRTRAGGRAAKDPLATQAFFPRFIGTILCAYALMALVLSISSAARVHVRQMLVVMDNVFLPVPVPSVAWSAALLVLGVGLYKAKRAAWVVAVAALLILNVSNVLLLCLPQYFDPVPQWAHSLFVTGMGVQFLLLLLMLRQRRDFFTHTVKGAILGAFLTWLVGTVAVFLIALVLVHVFHGNLSAETRTLWSLNHSAGFSLFNHAHVAGTPPKVVSFLVSALAAVVLLLAGLFLLRSHRDEYGIGPEDEAALRALIRRFNTNDSLAYFATRRDKSVVYEPKGRAAVTYRIEAGVCLASADPIGDPRYWDQAISAWLDRARSFGWVPAVMGASEPATRAYERHGLSSIHLGDEAVIDTQNFRLSELREVRQARAHAQKAGVRVRIRRHGELSAEEMQRVEVLADQWRDTTDERGFSMALGRLGDPQDKDCLLAEALVGEETVAVLSFIPWGLSGASLDLMRRSPSAPNGTVETMIVALCTEAKLQKLSLNFAVFRELFASEDAVAVGPVRRQARRVLTYLSKWWQMETLYRSNQKYKPVWIPRYVCYPDSLSMARVGLASGIAEGFVPTMGTLFNRSGSEEHRGYTSTATSQPEAAQALNYVEQVTDANKQTASEQTAVRIKKAMALRESGVEPWPVADPIAGSGAVTVVRCAEVAEGQGNGSDAHRGGPLRVSGRIVAKRDFGGVTFFELRDASGTCQLLVEAPGEQLAWKIRALDLGDLVAATGVRGESRTGEPSLLVDDITMEAKDLHPLQRRGAGIGEVSQRLRARSVVNAAIRSTLDGLGYMEVETPILQRVHGGANARPFKTRSNAANQDLYLRIAPELYLKRLLTQGAEKVYELGRVFRNEGVDATHNPEFTTVEAYAAHGDYESMRLVAQKIIQAAATAYYGEPVVMDPEGKLVSIAEDFPVKTVYGAISERLGQSITPETDFEQLLALCADRDIAVQPGWDAGEVVQEMYEQLVECTTTTPTFYTDFPTSVSPLTRQHRSQPGVAERWDLVAWGVELGTAYSELTDPLEQRDRLEAQSLKAAGGDPEAMEVDEAFLRALENGMPPTGGLGLGVDRLIMLLTGRSIREVLSFPAHPGGQ</sequence>
<dbReference type="GO" id="GO:0005829">
    <property type="term" value="C:cytosol"/>
    <property type="evidence" value="ECO:0007669"/>
    <property type="project" value="TreeGrafter"/>
</dbReference>
<name>A0A9X3M666_9CORY</name>
<dbReference type="Pfam" id="PF01336">
    <property type="entry name" value="tRNA_anti-codon"/>
    <property type="match status" value="1"/>
</dbReference>
<keyword evidence="12" id="KW-0808">Transferase</keyword>
<feature type="transmembrane region" description="Helical" evidence="10">
    <location>
        <begin position="33"/>
        <end position="56"/>
    </location>
</feature>
<evidence type="ECO:0000256" key="2">
    <source>
        <dbReference type="ARBA" id="ARBA00022598"/>
    </source>
</evidence>
<dbReference type="InterPro" id="IPR018149">
    <property type="entry name" value="Lys-tRNA-synth_II_C"/>
</dbReference>
<dbReference type="EMBL" id="JAKMUV010000002">
    <property type="protein sequence ID" value="MCZ9304283.1"/>
    <property type="molecule type" value="Genomic_DNA"/>
</dbReference>
<dbReference type="EC" id="6.1.1.6" evidence="12"/>
<dbReference type="RefSeq" id="WP_269954567.1">
    <property type="nucleotide sequence ID" value="NZ_JAKMUV010000002.1"/>
</dbReference>
<dbReference type="PRINTS" id="PR00982">
    <property type="entry name" value="TRNASYNTHLYS"/>
</dbReference>
<dbReference type="InterPro" id="IPR004364">
    <property type="entry name" value="Aa-tRNA-synt_II"/>
</dbReference>
<evidence type="ECO:0000259" key="11">
    <source>
        <dbReference type="PROSITE" id="PS50862"/>
    </source>
</evidence>
<dbReference type="GO" id="GO:0006430">
    <property type="term" value="P:lysyl-tRNA aminoacylation"/>
    <property type="evidence" value="ECO:0007669"/>
    <property type="project" value="InterPro"/>
</dbReference>
<dbReference type="GO" id="GO:0005524">
    <property type="term" value="F:ATP binding"/>
    <property type="evidence" value="ECO:0007669"/>
    <property type="project" value="UniProtKB-KW"/>
</dbReference>
<dbReference type="PROSITE" id="PS50862">
    <property type="entry name" value="AA_TRNA_LIGASE_II"/>
    <property type="match status" value="1"/>
</dbReference>
<dbReference type="InterPro" id="IPR045864">
    <property type="entry name" value="aa-tRNA-synth_II/BPL/LPL"/>
</dbReference>
<evidence type="ECO:0000256" key="8">
    <source>
        <dbReference type="ARBA" id="ARBA00023136"/>
    </source>
</evidence>
<dbReference type="PANTHER" id="PTHR42918:SF15">
    <property type="entry name" value="LYSINE--TRNA LIGASE, CHLOROPLASTIC_MITOCHONDRIAL"/>
    <property type="match status" value="1"/>
</dbReference>
<dbReference type="Pfam" id="PF00152">
    <property type="entry name" value="tRNA-synt_2"/>
    <property type="match status" value="1"/>
</dbReference>
<keyword evidence="8 10" id="KW-0472">Membrane</keyword>
<comment type="subcellular location">
    <subcellularLocation>
        <location evidence="1">Membrane</location>
        <topology evidence="1">Multi-pass membrane protein</topology>
    </subcellularLocation>
</comment>
<dbReference type="Gene3D" id="3.30.930.10">
    <property type="entry name" value="Bira Bifunctional Protein, Domain 2"/>
    <property type="match status" value="1"/>
</dbReference>
<feature type="transmembrane region" description="Helical" evidence="10">
    <location>
        <begin position="223"/>
        <end position="244"/>
    </location>
</feature>